<proteinExistence type="predicted"/>
<organism evidence="2 3">
    <name type="scientific">Lolium multiflorum</name>
    <name type="common">Italian ryegrass</name>
    <name type="synonym">Lolium perenne subsp. multiflorum</name>
    <dbReference type="NCBI Taxonomy" id="4521"/>
    <lineage>
        <taxon>Eukaryota</taxon>
        <taxon>Viridiplantae</taxon>
        <taxon>Streptophyta</taxon>
        <taxon>Embryophyta</taxon>
        <taxon>Tracheophyta</taxon>
        <taxon>Spermatophyta</taxon>
        <taxon>Magnoliopsida</taxon>
        <taxon>Liliopsida</taxon>
        <taxon>Poales</taxon>
        <taxon>Poaceae</taxon>
        <taxon>BOP clade</taxon>
        <taxon>Pooideae</taxon>
        <taxon>Poodae</taxon>
        <taxon>Poeae</taxon>
        <taxon>Poeae Chloroplast Group 2 (Poeae type)</taxon>
        <taxon>Loliodinae</taxon>
        <taxon>Loliinae</taxon>
        <taxon>Lolium</taxon>
    </lineage>
</organism>
<sequence>MESRLSQWRRGALGSFSSVSFWAQQFRITWLAEGDACTKFFHLHANHGWRKNFITRLKVDGVLVSVQERKAEAMDSFYAELLGASLERAFSLDLDYLGVQTHDLAELEASFIEEELHTLKRDASMLKLGITKAFNKVDWAFLLEILAKLGFGHRWLTMICALLGTASTHVVVNGVAGELIFNRSRLPQGAPLLFDTVMDILHMLFERAATDRLLSKLAVDLLFDHVVATRAFARRPRTATTSVAAVTSPSAPPPTPAAYTPEQMSGVINDLVTAVQGIRLYLIGSQGPPAPMQPPAATTAALAPWLPALPSVTMLPASPPALPWPAWPPPLPTGPAPTSASGVPIQQSRTPQPQGTRNLPPAASRHAYGHRWLATFRSRIELNLRASRTLASDRTSGLTTFGRRTDVASRGRGGMPPPLPSSLRLRPTFTTTVRGLDDAAGLSRTAVSLSIGSPGRCGKDRTRRLQRSITPGSPLACHARRTTRAADGADGPTTGRGAPAARTPRQATADTTSPPPTTPAAAGQSRRPLGQLDPGHICPRLFYLETVDDFEADTLAEPSAPPEAATTTAPATAFMVSLHALAGIRHERTMLLPVTIRGETLVALLDTGSTHNFLPATTMPFSPPAIGRCSPPRHSG</sequence>
<dbReference type="Proteomes" id="UP001231189">
    <property type="component" value="Unassembled WGS sequence"/>
</dbReference>
<evidence type="ECO:0000256" key="1">
    <source>
        <dbReference type="SAM" id="MobiDB-lite"/>
    </source>
</evidence>
<protein>
    <recommendedName>
        <fullName evidence="4">Reverse transcriptase domain-containing protein</fullName>
    </recommendedName>
</protein>
<gene>
    <name evidence="2" type="ORF">QYE76_014780</name>
</gene>
<feature type="region of interest" description="Disordered" evidence="1">
    <location>
        <begin position="450"/>
        <end position="531"/>
    </location>
</feature>
<dbReference type="AlphaFoldDB" id="A0AAD8U5I0"/>
<feature type="region of interest" description="Disordered" evidence="1">
    <location>
        <begin position="328"/>
        <end position="363"/>
    </location>
</feature>
<feature type="region of interest" description="Disordered" evidence="1">
    <location>
        <begin position="242"/>
        <end position="261"/>
    </location>
</feature>
<feature type="compositionally biased region" description="Polar residues" evidence="1">
    <location>
        <begin position="344"/>
        <end position="357"/>
    </location>
</feature>
<evidence type="ECO:0008006" key="4">
    <source>
        <dbReference type="Google" id="ProtNLM"/>
    </source>
</evidence>
<evidence type="ECO:0000313" key="2">
    <source>
        <dbReference type="EMBL" id="KAK1698083.1"/>
    </source>
</evidence>
<feature type="compositionally biased region" description="Low complexity" evidence="1">
    <location>
        <begin position="485"/>
        <end position="512"/>
    </location>
</feature>
<name>A0AAD8U5I0_LOLMU</name>
<dbReference type="GO" id="GO:0004190">
    <property type="term" value="F:aspartic-type endopeptidase activity"/>
    <property type="evidence" value="ECO:0007669"/>
    <property type="project" value="InterPro"/>
</dbReference>
<dbReference type="GO" id="GO:0006508">
    <property type="term" value="P:proteolysis"/>
    <property type="evidence" value="ECO:0007669"/>
    <property type="project" value="InterPro"/>
</dbReference>
<comment type="caution">
    <text evidence="2">The sequence shown here is derived from an EMBL/GenBank/DDBJ whole genome shotgun (WGS) entry which is preliminary data.</text>
</comment>
<dbReference type="EMBL" id="JAUUTY010000001">
    <property type="protein sequence ID" value="KAK1698083.1"/>
    <property type="molecule type" value="Genomic_DNA"/>
</dbReference>
<evidence type="ECO:0000313" key="3">
    <source>
        <dbReference type="Proteomes" id="UP001231189"/>
    </source>
</evidence>
<dbReference type="InterPro" id="IPR001969">
    <property type="entry name" value="Aspartic_peptidase_AS"/>
</dbReference>
<reference evidence="2" key="1">
    <citation type="submission" date="2023-07" db="EMBL/GenBank/DDBJ databases">
        <title>A chromosome-level genome assembly of Lolium multiflorum.</title>
        <authorList>
            <person name="Chen Y."/>
            <person name="Copetti D."/>
            <person name="Kolliker R."/>
            <person name="Studer B."/>
        </authorList>
    </citation>
    <scope>NUCLEOTIDE SEQUENCE</scope>
    <source>
        <strain evidence="2">02402/16</strain>
        <tissue evidence="2">Leaf</tissue>
    </source>
</reference>
<accession>A0AAD8U5I0</accession>
<keyword evidence="3" id="KW-1185">Reference proteome</keyword>
<dbReference type="PROSITE" id="PS00141">
    <property type="entry name" value="ASP_PROTEASE"/>
    <property type="match status" value="1"/>
</dbReference>